<protein>
    <submittedName>
        <fullName evidence="1">Uncharacterized protein</fullName>
    </submittedName>
</protein>
<reference evidence="1 2" key="1">
    <citation type="submission" date="2016-07" db="EMBL/GenBank/DDBJ databases">
        <authorList>
            <person name="Millard A."/>
        </authorList>
    </citation>
    <scope>NUCLEOTIDE SEQUENCE [LARGE SCALE GENOMIC DNA]</scope>
</reference>
<accession>A0A1C3S6Q9</accession>
<evidence type="ECO:0000313" key="1">
    <source>
        <dbReference type="EMBL" id="SCA80200.1"/>
    </source>
</evidence>
<evidence type="ECO:0000313" key="2">
    <source>
        <dbReference type="Proteomes" id="UP000279386"/>
    </source>
</evidence>
<sequence>MKHLTDDEYSLRIRKLTPEARVIYDDDALSWNEMKVKVHELWLLYFVGTQYQEKYCTDYLEQLMDFIQIKLNERIVEKYENFIKH</sequence>
<dbReference type="Proteomes" id="UP000279386">
    <property type="component" value="Segment"/>
</dbReference>
<name>A0A1C3S6Q9_9CAUD</name>
<gene>
    <name evidence="1" type="ORF">PSLUR01_00223</name>
</gene>
<organism evidence="1 2">
    <name type="scientific">Escherichia phage vB_Eco_slurp01</name>
    <dbReference type="NCBI Taxonomy" id="1874688"/>
    <lineage>
        <taxon>Viruses</taxon>
        <taxon>Duplodnaviria</taxon>
        <taxon>Heunggongvirae</taxon>
        <taxon>Uroviricota</taxon>
        <taxon>Caudoviricetes</taxon>
        <taxon>Asteriusvirus</taxon>
        <taxon>Asteriusvirus PBECO4</taxon>
    </lineage>
</organism>
<dbReference type="EMBL" id="LT603033">
    <property type="protein sequence ID" value="SCA80200.1"/>
    <property type="molecule type" value="Genomic_DNA"/>
</dbReference>
<proteinExistence type="predicted"/>